<dbReference type="GO" id="GO:0043720">
    <property type="term" value="F:3-keto-5-aminohexanoate cleavage activity"/>
    <property type="evidence" value="ECO:0007669"/>
    <property type="project" value="InterPro"/>
</dbReference>
<dbReference type="KEGG" id="pstg:E8M01_19780"/>
<protein>
    <submittedName>
        <fullName evidence="5">3-keto-5-aminohexanoate cleavage protein</fullName>
    </submittedName>
</protein>
<name>A0A4D7B9R3_9HYPH</name>
<dbReference type="Pfam" id="PF05853">
    <property type="entry name" value="BKACE"/>
    <property type="match status" value="1"/>
</dbReference>
<dbReference type="PANTHER" id="PTHR37418:SF2">
    <property type="entry name" value="3-KETO-5-AMINOHEXANOATE CLEAVAGE ENZYME"/>
    <property type="match status" value="1"/>
</dbReference>
<dbReference type="InterPro" id="IPR013785">
    <property type="entry name" value="Aldolase_TIM"/>
</dbReference>
<accession>A0A4D7B9R3</accession>
<dbReference type="Gene3D" id="3.20.20.70">
    <property type="entry name" value="Aldolase class I"/>
    <property type="match status" value="1"/>
</dbReference>
<dbReference type="InterPro" id="IPR008567">
    <property type="entry name" value="BKACE"/>
</dbReference>
<evidence type="ECO:0000256" key="3">
    <source>
        <dbReference type="ARBA" id="ARBA00022723"/>
    </source>
</evidence>
<proteinExistence type="predicted"/>
<gene>
    <name evidence="5" type="ORF">E8M01_19780</name>
</gene>
<evidence type="ECO:0000313" key="5">
    <source>
        <dbReference type="EMBL" id="QCI66256.1"/>
    </source>
</evidence>
<evidence type="ECO:0000313" key="6">
    <source>
        <dbReference type="Proteomes" id="UP000298781"/>
    </source>
</evidence>
<keyword evidence="2" id="KW-0808">Transferase</keyword>
<reference evidence="5 6" key="1">
    <citation type="submission" date="2019-04" db="EMBL/GenBank/DDBJ databases">
        <title>Phreatobacter aquaticus sp. nov.</title>
        <authorList>
            <person name="Choi A."/>
        </authorList>
    </citation>
    <scope>NUCLEOTIDE SEQUENCE [LARGE SCALE GENOMIC DNA]</scope>
    <source>
        <strain evidence="5 6">KCTC 52518</strain>
    </source>
</reference>
<dbReference type="AlphaFoldDB" id="A0A4D7B9R3"/>
<comment type="cofactor">
    <cofactor evidence="1">
        <name>Zn(2+)</name>
        <dbReference type="ChEBI" id="CHEBI:29105"/>
    </cofactor>
</comment>
<keyword evidence="3" id="KW-0479">Metal-binding</keyword>
<dbReference type="PANTHER" id="PTHR37418">
    <property type="entry name" value="3-KETO-5-AMINOHEXANOATE CLEAVAGE ENZYME-RELATED"/>
    <property type="match status" value="1"/>
</dbReference>
<organism evidence="5 6">
    <name type="scientific">Phreatobacter stygius</name>
    <dbReference type="NCBI Taxonomy" id="1940610"/>
    <lineage>
        <taxon>Bacteria</taxon>
        <taxon>Pseudomonadati</taxon>
        <taxon>Pseudomonadota</taxon>
        <taxon>Alphaproteobacteria</taxon>
        <taxon>Hyphomicrobiales</taxon>
        <taxon>Phreatobacteraceae</taxon>
        <taxon>Phreatobacter</taxon>
    </lineage>
</organism>
<dbReference type="Proteomes" id="UP000298781">
    <property type="component" value="Chromosome"/>
</dbReference>
<keyword evidence="6" id="KW-1185">Reference proteome</keyword>
<evidence type="ECO:0000256" key="4">
    <source>
        <dbReference type="ARBA" id="ARBA00022833"/>
    </source>
</evidence>
<keyword evidence="4" id="KW-0862">Zinc</keyword>
<evidence type="ECO:0000256" key="1">
    <source>
        <dbReference type="ARBA" id="ARBA00001947"/>
    </source>
</evidence>
<dbReference type="OrthoDB" id="9805277at2"/>
<dbReference type="EMBL" id="CP039690">
    <property type="protein sequence ID" value="QCI66256.1"/>
    <property type="molecule type" value="Genomic_DNA"/>
</dbReference>
<evidence type="ECO:0000256" key="2">
    <source>
        <dbReference type="ARBA" id="ARBA00022679"/>
    </source>
</evidence>
<dbReference type="GO" id="GO:0046872">
    <property type="term" value="F:metal ion binding"/>
    <property type="evidence" value="ECO:0007669"/>
    <property type="project" value="UniProtKB-KW"/>
</dbReference>
<sequence length="311" mass="32007">MEPGGAGCRYQDDQLTPSQPLVITAALTGGAPRKGPAHPVTPEAVMADAIAAWRAGAAIVHLHARTADGGTTMAPAAYRSMVTAIRHGGCEAVIDLSAGDDGGKADHAARLAVIESGGELVTLACGPFNLGGRLYDNSPGFVDRMAQAIAATASKPILEVFDTGQMATLNRLLAEGALVPPVMVEFVMGVPGGMPVDLKLLPVLIERLPAGALWSISIQTHDPVAFRAIQRQVILHGGHVRTGLEDHVFDAKGGPVAGNAALVAEAVVVARSLGREIATADQARRLLGLPALPSVDVQPRHGSGANRDRGA</sequence>